<dbReference type="PANTHER" id="PTHR32010:SF19">
    <property type="entry name" value="OS04G0675000 PROTEIN"/>
    <property type="match status" value="1"/>
</dbReference>
<evidence type="ECO:0000256" key="1">
    <source>
        <dbReference type="SAM" id="MobiDB-lite"/>
    </source>
</evidence>
<name>A0A0E0LQ89_ORYPU</name>
<feature type="compositionally biased region" description="Low complexity" evidence="1">
    <location>
        <begin position="77"/>
        <end position="108"/>
    </location>
</feature>
<sequence>MLPGHGIASGTVDGVVNRRSPRLFGRSSERKNPLNVQFERQVARLESRQQHQRCRIFTVISYNICCDFKPFQHTDGSSHSSSELASPEDSLDLSSSSSSSPPIILLHLNSKKKSKKHKQRCRKPTAGPEIKCKGNKSPTPAIGMVDCEDSILSPKCVGDILFEDTFSPSSSVKEASEEAHDTEIDDDYQACSVASVSSVSYCDETELYRPTTACLELFGQHNKSNIRCLDNNRNTALVHSSQETCAGSSGDCWDDNKVLLSIENECGPDPCETTECCSRDGVGDNCSSGICSLNGVGMCNGVQAVHLCSESDFHLVISRKRARKEKKMALWKSSNGEQASTATRGRNDNYVGRSSRQIFQELNTKDLSCRQNRVGSIHLQHGVVLKNSKNSIHKPSNICIQVEPHSRVASKVSKHARILLHSSDPKEDSSRKSNSNFNKEWNIDSDKKLPNAMHRIKSNCCEMRLDSASEPTAPKFAMSNCPSGSGRSTNCTVGALPLQKRGLGTSRQTNDAIECTPRLLLPGSGSAQADLVAVEWNHSFQKLCSAEMLLTEMFRVVGDAYQVQVSADAHLTAGHPITDLDTFIYSATPVIGHVPCMKGSNCSRDQLVNDSVCQQNLSNISLRSIWEWYEEPGCYGLEVRACNDLSPGTSFCNSSEFCAYFVPYLSAVQLFGWSRKSMDHSFGIGGGETSNTGSSLCSHPVSARLLRPFEQSMRLSESFSFIQDHGEVIFEYFETEQPSFRPPLFEKIKELVSSVNVSGHQIFGDPEKLQNVKLCDLHPASWFCVAWYPVYRVPHGKLRAAFLTYHSLGKLVPQKGSPDLTGLGTRIVSPVFGLQSYNDKGEQWFQLRRPDSKQLQIDGESSKGSRAEVLKERLRTLQRGALAAARAVVPKEGGESVNCHPDYEFFLSRCT</sequence>
<dbReference type="AlphaFoldDB" id="A0A0E0LQ89"/>
<proteinExistence type="predicted"/>
<accession>A0A0E0LQ89</accession>
<feature type="compositionally biased region" description="Polar residues" evidence="1">
    <location>
        <begin position="332"/>
        <end position="344"/>
    </location>
</feature>
<organism evidence="2">
    <name type="scientific">Oryza punctata</name>
    <name type="common">Red rice</name>
    <dbReference type="NCBI Taxonomy" id="4537"/>
    <lineage>
        <taxon>Eukaryota</taxon>
        <taxon>Viridiplantae</taxon>
        <taxon>Streptophyta</taxon>
        <taxon>Embryophyta</taxon>
        <taxon>Tracheophyta</taxon>
        <taxon>Spermatophyta</taxon>
        <taxon>Magnoliopsida</taxon>
        <taxon>Liliopsida</taxon>
        <taxon>Poales</taxon>
        <taxon>Poaceae</taxon>
        <taxon>BOP clade</taxon>
        <taxon>Oryzoideae</taxon>
        <taxon>Oryzeae</taxon>
        <taxon>Oryzinae</taxon>
        <taxon>Oryza</taxon>
    </lineage>
</organism>
<protein>
    <submittedName>
        <fullName evidence="2">Uncharacterized protein</fullName>
    </submittedName>
</protein>
<evidence type="ECO:0000313" key="3">
    <source>
        <dbReference type="Proteomes" id="UP000026962"/>
    </source>
</evidence>
<dbReference type="EnsemblPlants" id="OPUNC08G00110.1">
    <property type="protein sequence ID" value="OPUNC08G00110.1"/>
    <property type="gene ID" value="OPUNC08G00110"/>
</dbReference>
<evidence type="ECO:0000313" key="2">
    <source>
        <dbReference type="EnsemblPlants" id="OPUNC08G00110.1"/>
    </source>
</evidence>
<feature type="region of interest" description="Disordered" evidence="1">
    <location>
        <begin position="420"/>
        <end position="443"/>
    </location>
</feature>
<feature type="region of interest" description="Disordered" evidence="1">
    <location>
        <begin position="328"/>
        <end position="349"/>
    </location>
</feature>
<dbReference type="InterPro" id="IPR008507">
    <property type="entry name" value="DUF789"/>
</dbReference>
<dbReference type="PANTHER" id="PTHR32010">
    <property type="entry name" value="PHOTOSYSTEM II STABILITY/ASSEMBLY FACTOR HCF136, CHLOROPLASTIC"/>
    <property type="match status" value="1"/>
</dbReference>
<dbReference type="Gramene" id="OPUNC08G00110.1">
    <property type="protein sequence ID" value="OPUNC08G00110.1"/>
    <property type="gene ID" value="OPUNC08G00110"/>
</dbReference>
<dbReference type="Proteomes" id="UP000026962">
    <property type="component" value="Chromosome 8"/>
</dbReference>
<dbReference type="Pfam" id="PF05623">
    <property type="entry name" value="DUF789"/>
    <property type="match status" value="1"/>
</dbReference>
<reference evidence="2" key="1">
    <citation type="submission" date="2015-04" db="UniProtKB">
        <authorList>
            <consortium name="EnsemblPlants"/>
        </authorList>
    </citation>
    <scope>IDENTIFICATION</scope>
</reference>
<reference evidence="2" key="2">
    <citation type="submission" date="2018-05" db="EMBL/GenBank/DDBJ databases">
        <title>OpunRS2 (Oryza punctata Reference Sequence Version 2).</title>
        <authorList>
            <person name="Zhang J."/>
            <person name="Kudrna D."/>
            <person name="Lee S."/>
            <person name="Talag J."/>
            <person name="Welchert J."/>
            <person name="Wing R.A."/>
        </authorList>
    </citation>
    <scope>NUCLEOTIDE SEQUENCE [LARGE SCALE GENOMIC DNA]</scope>
</reference>
<keyword evidence="3" id="KW-1185">Reference proteome</keyword>
<feature type="compositionally biased region" description="Basic residues" evidence="1">
    <location>
        <begin position="109"/>
        <end position="123"/>
    </location>
</feature>
<feature type="region of interest" description="Disordered" evidence="1">
    <location>
        <begin position="76"/>
        <end position="134"/>
    </location>
</feature>